<organism evidence="6 7">
    <name type="scientific">Sphingomonas ginkgonis</name>
    <dbReference type="NCBI Taxonomy" id="2315330"/>
    <lineage>
        <taxon>Bacteria</taxon>
        <taxon>Pseudomonadati</taxon>
        <taxon>Pseudomonadota</taxon>
        <taxon>Alphaproteobacteria</taxon>
        <taxon>Sphingomonadales</taxon>
        <taxon>Sphingomonadaceae</taxon>
        <taxon>Sphingomonas</taxon>
    </lineage>
</organism>
<protein>
    <recommendedName>
        <fullName evidence="8">Methyltransferase</fullName>
    </recommendedName>
</protein>
<feature type="transmembrane region" description="Helical" evidence="5">
    <location>
        <begin position="69"/>
        <end position="87"/>
    </location>
</feature>
<feature type="transmembrane region" description="Helical" evidence="5">
    <location>
        <begin position="128"/>
        <end position="154"/>
    </location>
</feature>
<evidence type="ECO:0000313" key="6">
    <source>
        <dbReference type="EMBL" id="RST31710.1"/>
    </source>
</evidence>
<dbReference type="RefSeq" id="WP_126719649.1">
    <property type="nucleotide sequence ID" value="NZ_RWJF01000001.1"/>
</dbReference>
<evidence type="ECO:0008006" key="8">
    <source>
        <dbReference type="Google" id="ProtNLM"/>
    </source>
</evidence>
<dbReference type="AlphaFoldDB" id="A0A429VCJ9"/>
<name>A0A429VCJ9_9SPHN</name>
<comment type="caution">
    <text evidence="6">The sequence shown here is derived from an EMBL/GenBank/DDBJ whole genome shotgun (WGS) entry which is preliminary data.</text>
</comment>
<dbReference type="EMBL" id="RWJF01000001">
    <property type="protein sequence ID" value="RST31710.1"/>
    <property type="molecule type" value="Genomic_DNA"/>
</dbReference>
<keyword evidence="2 5" id="KW-0812">Transmembrane</keyword>
<dbReference type="Gene3D" id="1.20.120.1630">
    <property type="match status" value="1"/>
</dbReference>
<keyword evidence="7" id="KW-1185">Reference proteome</keyword>
<dbReference type="Pfam" id="PF04140">
    <property type="entry name" value="ICMT"/>
    <property type="match status" value="1"/>
</dbReference>
<dbReference type="Proteomes" id="UP000274661">
    <property type="component" value="Unassembled WGS sequence"/>
</dbReference>
<comment type="subcellular location">
    <subcellularLocation>
        <location evidence="1">Membrane</location>
        <topology evidence="1">Multi-pass membrane protein</topology>
    </subcellularLocation>
</comment>
<proteinExistence type="predicted"/>
<feature type="transmembrane region" description="Helical" evidence="5">
    <location>
        <begin position="46"/>
        <end position="63"/>
    </location>
</feature>
<dbReference type="GO" id="GO:0004671">
    <property type="term" value="F:protein C-terminal S-isoprenylcysteine carboxyl O-methyltransferase activity"/>
    <property type="evidence" value="ECO:0007669"/>
    <property type="project" value="InterPro"/>
</dbReference>
<evidence type="ECO:0000256" key="3">
    <source>
        <dbReference type="ARBA" id="ARBA00022989"/>
    </source>
</evidence>
<accession>A0A429VCJ9</accession>
<dbReference type="GO" id="GO:0016020">
    <property type="term" value="C:membrane"/>
    <property type="evidence" value="ECO:0007669"/>
    <property type="project" value="UniProtKB-SubCell"/>
</dbReference>
<gene>
    <name evidence="6" type="ORF">HMF7854_13330</name>
</gene>
<keyword evidence="3 5" id="KW-1133">Transmembrane helix</keyword>
<feature type="transmembrane region" description="Helical" evidence="5">
    <location>
        <begin position="6"/>
        <end position="25"/>
    </location>
</feature>
<dbReference type="InterPro" id="IPR007269">
    <property type="entry name" value="ICMT_MeTrfase"/>
</dbReference>
<evidence type="ECO:0000256" key="2">
    <source>
        <dbReference type="ARBA" id="ARBA00022692"/>
    </source>
</evidence>
<evidence type="ECO:0000256" key="5">
    <source>
        <dbReference type="SAM" id="Phobius"/>
    </source>
</evidence>
<sequence>MTHPLWPAIAILAFVTLQRLLELPLARANTQRLLAAGAKEFAPGHYPLIVAVHASWLATLWWLTPGRPISVPLLLLFGLLQVARIWVLRTLGPRWTTRIIVLPGKPLVLGGPYRFVKHPNYIVVAGELAVLPLVFGLPVVALVFTVLNGLVLAIRIRAEDRALAESASPLQSLQP</sequence>
<keyword evidence="4 5" id="KW-0472">Membrane</keyword>
<reference evidence="6 7" key="1">
    <citation type="submission" date="2018-12" db="EMBL/GenBank/DDBJ databases">
        <title>Sphingomonas sp. HMF7854 Genome sequencing and assembly.</title>
        <authorList>
            <person name="Cha I."/>
            <person name="Kang H."/>
            <person name="Kim H."/>
            <person name="Kang J."/>
            <person name="Joh K."/>
        </authorList>
    </citation>
    <scope>NUCLEOTIDE SEQUENCE [LARGE SCALE GENOMIC DNA]</scope>
    <source>
        <strain evidence="6 7">HMF7854</strain>
    </source>
</reference>
<dbReference type="OrthoDB" id="7203053at2"/>
<evidence type="ECO:0000313" key="7">
    <source>
        <dbReference type="Proteomes" id="UP000274661"/>
    </source>
</evidence>
<evidence type="ECO:0000256" key="4">
    <source>
        <dbReference type="ARBA" id="ARBA00023136"/>
    </source>
</evidence>
<evidence type="ECO:0000256" key="1">
    <source>
        <dbReference type="ARBA" id="ARBA00004141"/>
    </source>
</evidence>